<dbReference type="Pfam" id="PF25954">
    <property type="entry name" value="Beta-barrel_RND_2"/>
    <property type="match status" value="1"/>
</dbReference>
<dbReference type="Gene3D" id="2.40.30.170">
    <property type="match status" value="1"/>
</dbReference>
<dbReference type="EMBL" id="JAKIKT010000008">
    <property type="protein sequence ID" value="MCL2915654.1"/>
    <property type="molecule type" value="Genomic_DNA"/>
</dbReference>
<evidence type="ECO:0000256" key="1">
    <source>
        <dbReference type="ARBA" id="ARBA00004196"/>
    </source>
</evidence>
<dbReference type="Proteomes" id="UP001202831">
    <property type="component" value="Unassembled WGS sequence"/>
</dbReference>
<organism evidence="5 6">
    <name type="scientific">Shewanella corallii</name>
    <dbReference type="NCBI Taxonomy" id="560080"/>
    <lineage>
        <taxon>Bacteria</taxon>
        <taxon>Pseudomonadati</taxon>
        <taxon>Pseudomonadota</taxon>
        <taxon>Gammaproteobacteria</taxon>
        <taxon>Alteromonadales</taxon>
        <taxon>Shewanellaceae</taxon>
        <taxon>Shewanella</taxon>
    </lineage>
</organism>
<feature type="domain" description="CusB-like beta-barrel" evidence="3">
    <location>
        <begin position="253"/>
        <end position="293"/>
    </location>
</feature>
<accession>A0ABT0NB08</accession>
<name>A0ABT0NB08_9GAMM</name>
<evidence type="ECO:0000256" key="2">
    <source>
        <dbReference type="ARBA" id="ARBA00023054"/>
    </source>
</evidence>
<evidence type="ECO:0000313" key="6">
    <source>
        <dbReference type="Proteomes" id="UP001202831"/>
    </source>
</evidence>
<evidence type="ECO:0000313" key="5">
    <source>
        <dbReference type="EMBL" id="MCL2915654.1"/>
    </source>
</evidence>
<sequence length="396" mass="44329">MRLIYAMFTLGLLAGCSDGARQDVLTMTVADSGLEVRIPAQGELEASQSTAVTVPPRLRGPQSLAWIRDNFSEVKAGDVVARLDPSRESHNLELERFAFDKLGLDKEIQTEKDTTASRQLNLDADVNDEELELARRFFSEDERVYTKIDIIDQMRNQSYLEARQDYLGWGLDQHDSQAQAEQSLLELKQKSHLSKMNRYENNLAFMEIKAPHDGIFVYRRGWSGEEPAIGDMVWSGMEIGILPDTSRMQARLYVLESEAAGLAVGKRAEVRLDAYPERVFTGTVSQVDALAKPREKDSPVNYFELVVALDETLPGLMKPGRQVSASIDVLDLDTGITVPNQALFQKDGKYWVFVRDGGEYRQQTVEPAQRSLNRTVIASGLQSGDVVALTRPGEIR</sequence>
<comment type="subcellular location">
    <subcellularLocation>
        <location evidence="1">Cell envelope</location>
    </subcellularLocation>
</comment>
<comment type="caution">
    <text evidence="5">The sequence shown here is derived from an EMBL/GenBank/DDBJ whole genome shotgun (WGS) entry which is preliminary data.</text>
</comment>
<dbReference type="InterPro" id="IPR050465">
    <property type="entry name" value="UPF0194_transport"/>
</dbReference>
<dbReference type="InterPro" id="IPR058792">
    <property type="entry name" value="Beta-barrel_RND_2"/>
</dbReference>
<protein>
    <submittedName>
        <fullName evidence="5">Efflux RND transporter periplasmic adaptor subunit</fullName>
    </submittedName>
</protein>
<keyword evidence="2" id="KW-0175">Coiled coil</keyword>
<gene>
    <name evidence="5" type="ORF">L2725_18025</name>
</gene>
<dbReference type="PANTHER" id="PTHR32347:SF23">
    <property type="entry name" value="BLL5650 PROTEIN"/>
    <property type="match status" value="1"/>
</dbReference>
<evidence type="ECO:0000259" key="3">
    <source>
        <dbReference type="Pfam" id="PF25954"/>
    </source>
</evidence>
<dbReference type="RefSeq" id="WP_249250234.1">
    <property type="nucleotide sequence ID" value="NZ_JAKIKT010000008.1"/>
</dbReference>
<evidence type="ECO:0000259" key="4">
    <source>
        <dbReference type="Pfam" id="PF25975"/>
    </source>
</evidence>
<dbReference type="Pfam" id="PF25975">
    <property type="entry name" value="CzcB_C"/>
    <property type="match status" value="1"/>
</dbReference>
<dbReference type="PROSITE" id="PS51257">
    <property type="entry name" value="PROKAR_LIPOPROTEIN"/>
    <property type="match status" value="1"/>
</dbReference>
<reference evidence="5 6" key="1">
    <citation type="submission" date="2022-01" db="EMBL/GenBank/DDBJ databases">
        <title>Whole genome-based taxonomy of the Shewanellaceae.</title>
        <authorList>
            <person name="Martin-Rodriguez A.J."/>
        </authorList>
    </citation>
    <scope>NUCLEOTIDE SEQUENCE [LARGE SCALE GENOMIC DNA]</scope>
    <source>
        <strain evidence="5 6">DSM 21332</strain>
    </source>
</reference>
<dbReference type="Gene3D" id="2.40.420.20">
    <property type="match status" value="1"/>
</dbReference>
<dbReference type="PANTHER" id="PTHR32347">
    <property type="entry name" value="EFFLUX SYSTEM COMPONENT YKNX-RELATED"/>
    <property type="match status" value="1"/>
</dbReference>
<feature type="domain" description="CzcB-like C-terminal circularly permuted SH3-like" evidence="4">
    <location>
        <begin position="336"/>
        <end position="389"/>
    </location>
</feature>
<dbReference type="InterPro" id="IPR058649">
    <property type="entry name" value="CzcB_C"/>
</dbReference>
<keyword evidence="6" id="KW-1185">Reference proteome</keyword>
<proteinExistence type="predicted"/>